<keyword evidence="4" id="KW-1185">Reference proteome</keyword>
<sequence>MTHNHTCELHIPRPRRLSARAWKAGVILAALAALAYAVLHIPPTSRIWARHEVQSFLTTAPVLLLGDSISYASGPGRLCDGEVFNAAIPGAKLKDLLGQGTRIADRIRPAHVVVAIGVNDAIMPHLSIEEWTNQLRTLLAALAGADITLVEINPVDARFPVVARYFDQDFITRENAVIRELAALNGARLVPAPRTAETSDGLHPNTAGAVLWRDRLAHTACAA</sequence>
<feature type="transmembrane region" description="Helical" evidence="1">
    <location>
        <begin position="21"/>
        <end position="39"/>
    </location>
</feature>
<dbReference type="RefSeq" id="WP_237343791.1">
    <property type="nucleotide sequence ID" value="NZ_JABWGX010000001.1"/>
</dbReference>
<keyword evidence="1" id="KW-0812">Transmembrane</keyword>
<dbReference type="Pfam" id="PF13472">
    <property type="entry name" value="Lipase_GDSL_2"/>
    <property type="match status" value="1"/>
</dbReference>
<dbReference type="Gene3D" id="3.40.50.1110">
    <property type="entry name" value="SGNH hydrolase"/>
    <property type="match status" value="1"/>
</dbReference>
<organism evidence="3 4">
    <name type="scientific">Xanthobacter agilis</name>
    <dbReference type="NCBI Taxonomy" id="47492"/>
    <lineage>
        <taxon>Bacteria</taxon>
        <taxon>Pseudomonadati</taxon>
        <taxon>Pseudomonadota</taxon>
        <taxon>Alphaproteobacteria</taxon>
        <taxon>Hyphomicrobiales</taxon>
        <taxon>Xanthobacteraceae</taxon>
        <taxon>Xanthobacter</taxon>
    </lineage>
</organism>
<dbReference type="EMBL" id="JAUSVY010000006">
    <property type="protein sequence ID" value="MDQ0506126.1"/>
    <property type="molecule type" value="Genomic_DNA"/>
</dbReference>
<evidence type="ECO:0000313" key="3">
    <source>
        <dbReference type="EMBL" id="MDQ0506126.1"/>
    </source>
</evidence>
<protein>
    <submittedName>
        <fullName evidence="3">Lysophospholipase L1-like esterase</fullName>
    </submittedName>
</protein>
<dbReference type="InterPro" id="IPR013830">
    <property type="entry name" value="SGNH_hydro"/>
</dbReference>
<name>A0ABU0LG48_XANAG</name>
<proteinExistence type="predicted"/>
<dbReference type="SUPFAM" id="SSF52266">
    <property type="entry name" value="SGNH hydrolase"/>
    <property type="match status" value="1"/>
</dbReference>
<keyword evidence="1" id="KW-0472">Membrane</keyword>
<reference evidence="3 4" key="1">
    <citation type="submission" date="2023-07" db="EMBL/GenBank/DDBJ databases">
        <title>Genomic Encyclopedia of Type Strains, Phase IV (KMG-IV): sequencing the most valuable type-strain genomes for metagenomic binning, comparative biology and taxonomic classification.</title>
        <authorList>
            <person name="Goeker M."/>
        </authorList>
    </citation>
    <scope>NUCLEOTIDE SEQUENCE [LARGE SCALE GENOMIC DNA]</scope>
    <source>
        <strain evidence="3 4">DSM 3770</strain>
    </source>
</reference>
<keyword evidence="1" id="KW-1133">Transmembrane helix</keyword>
<evidence type="ECO:0000259" key="2">
    <source>
        <dbReference type="Pfam" id="PF13472"/>
    </source>
</evidence>
<evidence type="ECO:0000256" key="1">
    <source>
        <dbReference type="SAM" id="Phobius"/>
    </source>
</evidence>
<dbReference type="CDD" id="cd00229">
    <property type="entry name" value="SGNH_hydrolase"/>
    <property type="match status" value="1"/>
</dbReference>
<evidence type="ECO:0000313" key="4">
    <source>
        <dbReference type="Proteomes" id="UP001241747"/>
    </source>
</evidence>
<dbReference type="InterPro" id="IPR036514">
    <property type="entry name" value="SGNH_hydro_sf"/>
</dbReference>
<gene>
    <name evidence="3" type="ORF">QOZ94_002930</name>
</gene>
<accession>A0ABU0LG48</accession>
<comment type="caution">
    <text evidence="3">The sequence shown here is derived from an EMBL/GenBank/DDBJ whole genome shotgun (WGS) entry which is preliminary data.</text>
</comment>
<dbReference type="Proteomes" id="UP001241747">
    <property type="component" value="Unassembled WGS sequence"/>
</dbReference>
<feature type="domain" description="SGNH hydrolase-type esterase" evidence="2">
    <location>
        <begin position="80"/>
        <end position="209"/>
    </location>
</feature>